<proteinExistence type="predicted"/>
<protein>
    <submittedName>
        <fullName evidence="2">LuxR family transcriptional regulator</fullName>
    </submittedName>
</protein>
<organism evidence="2 3">
    <name type="scientific">Shewanella canadensis</name>
    <dbReference type="NCBI Taxonomy" id="271096"/>
    <lineage>
        <taxon>Bacteria</taxon>
        <taxon>Pseudomonadati</taxon>
        <taxon>Pseudomonadota</taxon>
        <taxon>Gammaproteobacteria</taxon>
        <taxon>Alteromonadales</taxon>
        <taxon>Shewanellaceae</taxon>
        <taxon>Shewanella</taxon>
    </lineage>
</organism>
<reference evidence="2 3" key="1">
    <citation type="submission" date="2018-12" db="EMBL/GenBank/DDBJ databases">
        <authorList>
            <person name="Yu L."/>
        </authorList>
    </citation>
    <scope>NUCLEOTIDE SEQUENCE [LARGE SCALE GENOMIC DNA]</scope>
    <source>
        <strain evidence="2 3">HAW-EB2</strain>
    </source>
</reference>
<evidence type="ECO:0000259" key="1">
    <source>
        <dbReference type="PROSITE" id="PS50043"/>
    </source>
</evidence>
<dbReference type="InterPro" id="IPR000792">
    <property type="entry name" value="Tscrpt_reg_LuxR_C"/>
</dbReference>
<dbReference type="SMART" id="SM00421">
    <property type="entry name" value="HTH_LUXR"/>
    <property type="match status" value="1"/>
</dbReference>
<dbReference type="GO" id="GO:0006355">
    <property type="term" value="P:regulation of DNA-templated transcription"/>
    <property type="evidence" value="ECO:0007669"/>
    <property type="project" value="InterPro"/>
</dbReference>
<keyword evidence="3" id="KW-1185">Reference proteome</keyword>
<dbReference type="Gene3D" id="1.10.10.10">
    <property type="entry name" value="Winged helix-like DNA-binding domain superfamily/Winged helix DNA-binding domain"/>
    <property type="match status" value="1"/>
</dbReference>
<dbReference type="InterPro" id="IPR036388">
    <property type="entry name" value="WH-like_DNA-bd_sf"/>
</dbReference>
<evidence type="ECO:0000313" key="3">
    <source>
        <dbReference type="Proteomes" id="UP000267448"/>
    </source>
</evidence>
<name>A0A3S0KUC6_9GAMM</name>
<dbReference type="RefSeq" id="WP_126520277.1">
    <property type="nucleotide sequence ID" value="NZ_RXNU01000005.1"/>
</dbReference>
<sequence length="253" mass="29320">MTNIYNKPCDIDREHVRLASEFLAEQGVSEFFYGITTKSLMPATNEFKKLRRRMPNEMLKARYGISSSDNIRMYRQRYLQHFAAGDEAYFDKNLPGLNIWRDPDYSGGKGEQFKRLMDEYGIVSRALWLLPIKYNPDWFAVFVLFSPLDRKTLSQNLNANREQINYQLQLYSSLFNEQCIAQLNPITNFNCLSAKALQVLKLTAQGYSCEEIGETLVMTESGVHYHQNRLKELFNAKNRAQLVSFAHSLGVLD</sequence>
<dbReference type="AlphaFoldDB" id="A0A3S0KUC6"/>
<comment type="caution">
    <text evidence="2">The sequence shown here is derived from an EMBL/GenBank/DDBJ whole genome shotgun (WGS) entry which is preliminary data.</text>
</comment>
<dbReference type="Proteomes" id="UP000267448">
    <property type="component" value="Unassembled WGS sequence"/>
</dbReference>
<dbReference type="PROSITE" id="PS50043">
    <property type="entry name" value="HTH_LUXR_2"/>
    <property type="match status" value="1"/>
</dbReference>
<dbReference type="SUPFAM" id="SSF46894">
    <property type="entry name" value="C-terminal effector domain of the bipartite response regulators"/>
    <property type="match status" value="1"/>
</dbReference>
<dbReference type="InterPro" id="IPR016032">
    <property type="entry name" value="Sig_transdc_resp-reg_C-effctor"/>
</dbReference>
<feature type="domain" description="HTH luxR-type" evidence="1">
    <location>
        <begin position="185"/>
        <end position="250"/>
    </location>
</feature>
<dbReference type="OrthoDB" id="6115007at2"/>
<accession>A0A3S0KUC6</accession>
<dbReference type="GO" id="GO:0003677">
    <property type="term" value="F:DNA binding"/>
    <property type="evidence" value="ECO:0007669"/>
    <property type="project" value="InterPro"/>
</dbReference>
<dbReference type="Pfam" id="PF00196">
    <property type="entry name" value="GerE"/>
    <property type="match status" value="1"/>
</dbReference>
<dbReference type="CDD" id="cd06170">
    <property type="entry name" value="LuxR_C_like"/>
    <property type="match status" value="1"/>
</dbReference>
<evidence type="ECO:0000313" key="2">
    <source>
        <dbReference type="EMBL" id="RTR38661.1"/>
    </source>
</evidence>
<dbReference type="EMBL" id="RXNU01000005">
    <property type="protein sequence ID" value="RTR38661.1"/>
    <property type="molecule type" value="Genomic_DNA"/>
</dbReference>
<gene>
    <name evidence="2" type="ORF">EKG38_10805</name>
</gene>